<reference evidence="3 4" key="1">
    <citation type="submission" date="2019-05" db="EMBL/GenBank/DDBJ databases">
        <authorList>
            <consortium name="Pathogen Informatics"/>
        </authorList>
    </citation>
    <scope>NUCLEOTIDE SEQUENCE [LARGE SCALE GENOMIC DNA]</scope>
    <source>
        <strain evidence="3 4">NCTC12204</strain>
    </source>
</reference>
<dbReference type="PANTHER" id="PTHR30185:SF18">
    <property type="entry name" value="TRANSCRIPTIONAL REGULATOR MTLR"/>
    <property type="match status" value="1"/>
</dbReference>
<keyword evidence="1" id="KW-0805">Transcription regulation</keyword>
<evidence type="ECO:0000256" key="1">
    <source>
        <dbReference type="ARBA" id="ARBA00023015"/>
    </source>
</evidence>
<gene>
    <name evidence="3" type="ORF">NCTC12204_02692</name>
</gene>
<dbReference type="AlphaFoldDB" id="A0A1V8W6B9"/>
<dbReference type="STRING" id="1354.A6P53_12690"/>
<keyword evidence="2" id="KW-0804">Transcription</keyword>
<comment type="caution">
    <text evidence="3">The sequence shown here is derived from an EMBL/GenBank/DDBJ whole genome shotgun (WGS) entry which is preliminary data.</text>
</comment>
<dbReference type="RefSeq" id="WP_010737210.1">
    <property type="nucleotide sequence ID" value="NZ_CABEEP010000001.1"/>
</dbReference>
<name>A0A1V8W6B9_ENTHR</name>
<dbReference type="PANTHER" id="PTHR30185">
    <property type="entry name" value="CRYPTIC BETA-GLUCOSIDE BGL OPERON ANTITERMINATOR"/>
    <property type="match status" value="1"/>
</dbReference>
<dbReference type="Pfam" id="PF05043">
    <property type="entry name" value="Mga"/>
    <property type="match status" value="1"/>
</dbReference>
<dbReference type="Proteomes" id="UP000352698">
    <property type="component" value="Unassembled WGS sequence"/>
</dbReference>
<dbReference type="InterPro" id="IPR050661">
    <property type="entry name" value="BglG_antiterminators"/>
</dbReference>
<proteinExistence type="predicted"/>
<evidence type="ECO:0000256" key="2">
    <source>
        <dbReference type="ARBA" id="ARBA00023163"/>
    </source>
</evidence>
<dbReference type="InterPro" id="IPR007737">
    <property type="entry name" value="Mga_HTH"/>
</dbReference>
<evidence type="ECO:0000313" key="3">
    <source>
        <dbReference type="EMBL" id="VTQ70972.1"/>
    </source>
</evidence>
<evidence type="ECO:0000313" key="4">
    <source>
        <dbReference type="Proteomes" id="UP000352698"/>
    </source>
</evidence>
<dbReference type="EMBL" id="CABEEP010000001">
    <property type="protein sequence ID" value="VTQ70972.1"/>
    <property type="molecule type" value="Genomic_DNA"/>
</dbReference>
<accession>A0A1V8W6B9</accession>
<sequence>MGLLEKQLERQVTLLYLLNTRSSNLNKLARKLTITDKTLIADIEHFNDSYFPVHIEVNNHKEVSLTIPNNVNLDDIFVKILNNSINVKILKYIVIYEPTLTEISQSLFLSKTSIRRIVSKINNYFYTETINIQIDLQAKLMVVGNETEIRRLFACMFKEMYRIQEFAYFDSIYQLIRRCLKAQNKTASAPKIIYSVYYIFLSIIRIGHKHFVPEDELENKEMVVTELLTVIQKDTVFTTLMSQKYKFNVTRNNVANVLSSYFGLLFTTDTNRQTIMPKKIETFLTHFYYLLNIEGSVSKRTIDYLSDFINFYKELMIFKVSYADIFYQKVMQNNPKIWQAYHHSLEVAELSFIEKSELLHKDLFLELLISSNQLVHMIEPQVKEKSILVLSTQEIGVALLYKNIILNKYPFFKQIDIYEQDVFSIDYQVLNQYDLILTDLSLNFERINADILKISKVPTPIFWSNFEACLYSS</sequence>
<organism evidence="3 4">
    <name type="scientific">Enterococcus hirae</name>
    <dbReference type="NCBI Taxonomy" id="1354"/>
    <lineage>
        <taxon>Bacteria</taxon>
        <taxon>Bacillati</taxon>
        <taxon>Bacillota</taxon>
        <taxon>Bacilli</taxon>
        <taxon>Lactobacillales</taxon>
        <taxon>Enterococcaceae</taxon>
        <taxon>Enterococcus</taxon>
    </lineage>
</organism>
<protein>
    <submittedName>
        <fullName evidence="3">M protein trans-acting positive transcriptional regulator</fullName>
    </submittedName>
</protein>